<dbReference type="STRING" id="390241.SAMN04488023_1147"/>
<evidence type="ECO:0000313" key="4">
    <source>
        <dbReference type="Proteomes" id="UP000199572"/>
    </source>
</evidence>
<dbReference type="AlphaFoldDB" id="A0A1H9R833"/>
<keyword evidence="1" id="KW-0732">Signal</keyword>
<feature type="chain" id="PRO_5011474832" description="3-keto-alpha-glucoside-1,2-lyase/3-keto-2-hydroxy-glucal hydratase domain-containing protein" evidence="1">
    <location>
        <begin position="24"/>
        <end position="468"/>
    </location>
</feature>
<feature type="domain" description="3-keto-alpha-glucoside-1,2-lyase/3-keto-2-hydroxy-glucal hydratase" evidence="2">
    <location>
        <begin position="62"/>
        <end position="236"/>
    </location>
</feature>
<dbReference type="InterPro" id="IPR010496">
    <property type="entry name" value="AL/BT2_dom"/>
</dbReference>
<evidence type="ECO:0000259" key="2">
    <source>
        <dbReference type="Pfam" id="PF06439"/>
    </source>
</evidence>
<dbReference type="Proteomes" id="UP000199572">
    <property type="component" value="Unassembled WGS sequence"/>
</dbReference>
<name>A0A1H9R833_9SPHI</name>
<dbReference type="Pfam" id="PF06439">
    <property type="entry name" value="3keto-disac_hyd"/>
    <property type="match status" value="1"/>
</dbReference>
<dbReference type="GO" id="GO:0016787">
    <property type="term" value="F:hydrolase activity"/>
    <property type="evidence" value="ECO:0007669"/>
    <property type="project" value="InterPro"/>
</dbReference>
<keyword evidence="4" id="KW-1185">Reference proteome</keyword>
<feature type="signal peptide" evidence="1">
    <location>
        <begin position="1"/>
        <end position="23"/>
    </location>
</feature>
<proteinExistence type="predicted"/>
<accession>A0A1H9R833</accession>
<reference evidence="3 4" key="1">
    <citation type="submission" date="2016-10" db="EMBL/GenBank/DDBJ databases">
        <authorList>
            <person name="de Groot N.N."/>
        </authorList>
    </citation>
    <scope>NUCLEOTIDE SEQUENCE [LARGE SCALE GENOMIC DNA]</scope>
    <source>
        <strain evidence="3 4">DSM 18610</strain>
    </source>
</reference>
<sequence length="468" mass="50711">MKTNVLKAGGTALLLCSAFLSFGQRIALNDLSAFKTPSNSWTIVENVFADLNAENTLKNNKGTGVLLNQSSAKKHGEDLFTTAEYGDVAVELDYLTAKGTNSGIYLQGNYEIQIDDAWGLKNATSANNGGIYERWDDSKPEGDKGFGGIAPRQNVSKAPGLWQHIKIIFQAPKFDGTGKKIQNAKFISIELNGVTIHENVELFGATRGAASAEKAKGPLRLQGDHGTVAFKNIQITALSEIPKSNQGSGADPIYIDAPANTMIRSFVDVVRNVRSVHAISVGGPEKVAFSYDLDNGTLLHGWHGGFIDATPMWDGRGNGTSRPLGSVTRFTQKNVLAISKLANNQANWMADTTGTGFKPKGYVMDSQERPEFKYEIYGNKVTDAVKIMENGKGLTRDIILEKGASDLYFLLAQSENIEDLGKGLYLIGDKSYYLQLAEGSNKPVIRSVDGQKQLVAPIGNKLSYSLLF</sequence>
<protein>
    <recommendedName>
        <fullName evidence="2">3-keto-alpha-glucoside-1,2-lyase/3-keto-2-hydroxy-glucal hydratase domain-containing protein</fullName>
    </recommendedName>
</protein>
<dbReference type="RefSeq" id="WP_090884780.1">
    <property type="nucleotide sequence ID" value="NZ_FOGG01000014.1"/>
</dbReference>
<dbReference type="EMBL" id="FOGG01000014">
    <property type="protein sequence ID" value="SER68904.1"/>
    <property type="molecule type" value="Genomic_DNA"/>
</dbReference>
<organism evidence="3 4">
    <name type="scientific">Pedobacter rhizosphaerae</name>
    <dbReference type="NCBI Taxonomy" id="390241"/>
    <lineage>
        <taxon>Bacteria</taxon>
        <taxon>Pseudomonadati</taxon>
        <taxon>Bacteroidota</taxon>
        <taxon>Sphingobacteriia</taxon>
        <taxon>Sphingobacteriales</taxon>
        <taxon>Sphingobacteriaceae</taxon>
        <taxon>Pedobacter</taxon>
    </lineage>
</organism>
<dbReference type="Gene3D" id="2.60.120.560">
    <property type="entry name" value="Exo-inulinase, domain 1"/>
    <property type="match status" value="1"/>
</dbReference>
<evidence type="ECO:0000313" key="3">
    <source>
        <dbReference type="EMBL" id="SER68904.1"/>
    </source>
</evidence>
<dbReference type="OrthoDB" id="938897at2"/>
<gene>
    <name evidence="3" type="ORF">SAMN04488023_1147</name>
</gene>
<evidence type="ECO:0000256" key="1">
    <source>
        <dbReference type="SAM" id="SignalP"/>
    </source>
</evidence>